<dbReference type="InterPro" id="IPR009561">
    <property type="entry name" value="DUF1177"/>
</dbReference>
<gene>
    <name evidence="1" type="ORF">Q8791_18690</name>
</gene>
<reference evidence="1 2" key="1">
    <citation type="submission" date="2023-08" db="EMBL/GenBank/DDBJ databases">
        <authorList>
            <person name="Girao M."/>
            <person name="Carvalho M.F."/>
        </authorList>
    </citation>
    <scope>NUCLEOTIDE SEQUENCE [LARGE SCALE GENOMIC DNA]</scope>
    <source>
        <strain evidence="1 2">CT-R113</strain>
    </source>
</reference>
<sequence>MSWSHVIETHDLLDTPTASGAGVVEYLRRHGATDGEVAVETVEGEGGSTDFIRVTIAGTDGASSGGSAPTLGILGRLGGLGARPEQIGFVSDGDGALTAVAAAAKLLDMRRRGDTLPGDVVLATHIDPDAPTQPHDPVPFMDSVVDQDVSNRHEVLPAMDAILSVDTTKGNRVCNHHGIAITPAVVDGWIVRVPETLLDIVSRTTGRAPAVMPLTMQDITPYGNGVYHVNSILQPATATTAPVVGVAIVTETAVAGSATGATDLRSVETAVRFVIETAKDYGRGIAQFVDAEEVRRLQDLYGSMSHLRGAGAPQGS</sequence>
<evidence type="ECO:0000313" key="1">
    <source>
        <dbReference type="EMBL" id="MEE2039247.1"/>
    </source>
</evidence>
<organism evidence="1 2">
    <name type="scientific">Nocardiopsis codii</name>
    <dbReference type="NCBI Taxonomy" id="3065942"/>
    <lineage>
        <taxon>Bacteria</taxon>
        <taxon>Bacillati</taxon>
        <taxon>Actinomycetota</taxon>
        <taxon>Actinomycetes</taxon>
        <taxon>Streptosporangiales</taxon>
        <taxon>Nocardiopsidaceae</taxon>
        <taxon>Nocardiopsis</taxon>
    </lineage>
</organism>
<comment type="caution">
    <text evidence="1">The sequence shown here is derived from an EMBL/GenBank/DDBJ whole genome shotgun (WGS) entry which is preliminary data.</text>
</comment>
<keyword evidence="2" id="KW-1185">Reference proteome</keyword>
<dbReference type="RefSeq" id="WP_330093023.1">
    <property type="nucleotide sequence ID" value="NZ_JAUZMY010000018.1"/>
</dbReference>
<name>A0ABU7KB39_9ACTN</name>
<dbReference type="Proteomes" id="UP001356095">
    <property type="component" value="Unassembled WGS sequence"/>
</dbReference>
<evidence type="ECO:0000313" key="2">
    <source>
        <dbReference type="Proteomes" id="UP001356095"/>
    </source>
</evidence>
<accession>A0ABU7KB39</accession>
<dbReference type="EMBL" id="JAUZMY010000018">
    <property type="protein sequence ID" value="MEE2039247.1"/>
    <property type="molecule type" value="Genomic_DNA"/>
</dbReference>
<protein>
    <submittedName>
        <fullName evidence="1">DUF1177 domain-containing protein</fullName>
    </submittedName>
</protein>
<dbReference type="Pfam" id="PF06675">
    <property type="entry name" value="DUF1177"/>
    <property type="match status" value="1"/>
</dbReference>
<proteinExistence type="predicted"/>